<dbReference type="SUPFAM" id="SSF53955">
    <property type="entry name" value="Lysozyme-like"/>
    <property type="match status" value="1"/>
</dbReference>
<proteinExistence type="inferred from homology"/>
<dbReference type="EMBL" id="JAERMS010000002">
    <property type="protein sequence ID" value="MBO1362364.1"/>
    <property type="molecule type" value="Genomic_DNA"/>
</dbReference>
<dbReference type="SUPFAM" id="SSF53850">
    <property type="entry name" value="Periplasmic binding protein-like II"/>
    <property type="match status" value="1"/>
</dbReference>
<dbReference type="CDD" id="cd13403">
    <property type="entry name" value="MLTF-like"/>
    <property type="match status" value="1"/>
</dbReference>
<evidence type="ECO:0000259" key="2">
    <source>
        <dbReference type="Pfam" id="PF01464"/>
    </source>
</evidence>
<evidence type="ECO:0000313" key="3">
    <source>
        <dbReference type="EMBL" id="MBO1362364.1"/>
    </source>
</evidence>
<evidence type="ECO:0000313" key="4">
    <source>
        <dbReference type="Proteomes" id="UP000664265"/>
    </source>
</evidence>
<evidence type="ECO:0000256" key="1">
    <source>
        <dbReference type="ARBA" id="ARBA00007734"/>
    </source>
</evidence>
<dbReference type="PANTHER" id="PTHR37423">
    <property type="entry name" value="SOLUBLE LYTIC MUREIN TRANSGLYCOSYLASE-RELATED"/>
    <property type="match status" value="1"/>
</dbReference>
<sequence>MQHIFHLLLILLASTIISCSGQKKEELTPWGTSINGDTILPQADALSISEIQNNGELIMLTMSGPKTYYDYHGKNLGLHYLLCEQFAQKIGVSLRVEVCKDTMEMIRRLTDGEADIIAYPLPSSFAKEVRLCGVSTDSLKYKWGVNKDNEELAEKLNQWFQPQMVKQIEQEENFLLSARSVVRHVYSPMLNRAKGTISLYDQYFMQYAPLARWDWRLMAAQCYQESTFDPKAHSWAGARGLMQIMPETAKHLGLPMGNIFDPESNIAASAKYLAELNQHFKDVQHPIEKCKYVLASYNGGAFHIRDAMALARKYGKNPYRWADVAEYVLKLRSPQFYNDPIVKHGYMRGNETVEYVDRIMVRWEQYRGVAHPGSFKFGNQVPHKASHRNRFNIGFKD</sequence>
<dbReference type="InterPro" id="IPR008258">
    <property type="entry name" value="Transglycosylase_SLT_dom_1"/>
</dbReference>
<accession>A0ABS3M2F5</accession>
<dbReference type="InterPro" id="IPR023346">
    <property type="entry name" value="Lysozyme-like_dom_sf"/>
</dbReference>
<dbReference type="Proteomes" id="UP000664265">
    <property type="component" value="Unassembled WGS sequence"/>
</dbReference>
<comment type="similarity">
    <text evidence="1">Belongs to the transglycosylase Slt family.</text>
</comment>
<dbReference type="Gene3D" id="1.10.530.10">
    <property type="match status" value="1"/>
</dbReference>
<comment type="caution">
    <text evidence="3">The sequence shown here is derived from an EMBL/GenBank/DDBJ whole genome shotgun (WGS) entry which is preliminary data.</text>
</comment>
<organism evidence="3 4">
    <name type="scientific">Prevotella illustrans</name>
    <dbReference type="NCBI Taxonomy" id="2800387"/>
    <lineage>
        <taxon>Bacteria</taxon>
        <taxon>Pseudomonadati</taxon>
        <taxon>Bacteroidota</taxon>
        <taxon>Bacteroidia</taxon>
        <taxon>Bacteroidales</taxon>
        <taxon>Prevotellaceae</taxon>
        <taxon>Prevotella</taxon>
    </lineage>
</organism>
<reference evidence="3 4" key="1">
    <citation type="submission" date="2021-01" db="EMBL/GenBank/DDBJ databases">
        <title>Prevotella A2931 sp. nov.</title>
        <authorList>
            <person name="Buhl M."/>
            <person name="Oberhettinger P."/>
        </authorList>
    </citation>
    <scope>NUCLEOTIDE SEQUENCE [LARGE SCALE GENOMIC DNA]</scope>
    <source>
        <strain evidence="3 4">A2931</strain>
    </source>
</reference>
<protein>
    <submittedName>
        <fullName evidence="3">Transglycosylase SLT domain-containing protein</fullName>
    </submittedName>
</protein>
<dbReference type="Pfam" id="PF01464">
    <property type="entry name" value="SLT"/>
    <property type="match status" value="1"/>
</dbReference>
<dbReference type="RefSeq" id="WP_107582547.1">
    <property type="nucleotide sequence ID" value="NZ_JAERMS010000002.1"/>
</dbReference>
<feature type="domain" description="Transglycosylase SLT" evidence="2">
    <location>
        <begin position="211"/>
        <end position="317"/>
    </location>
</feature>
<gene>
    <name evidence="3" type="ORF">JHU38_00965</name>
</gene>
<name>A0ABS3M2F5_9BACT</name>
<dbReference type="Gene3D" id="3.40.190.10">
    <property type="entry name" value="Periplasmic binding protein-like II"/>
    <property type="match status" value="1"/>
</dbReference>
<keyword evidence="4" id="KW-1185">Reference proteome</keyword>
<dbReference type="PANTHER" id="PTHR37423:SF2">
    <property type="entry name" value="MEMBRANE-BOUND LYTIC MUREIN TRANSGLYCOSYLASE C"/>
    <property type="match status" value="1"/>
</dbReference>